<dbReference type="EMBL" id="JACJIQ010000011">
    <property type="protein sequence ID" value="MBA9078146.1"/>
    <property type="molecule type" value="Genomic_DNA"/>
</dbReference>
<reference evidence="1 2" key="1">
    <citation type="submission" date="2020-08" db="EMBL/GenBank/DDBJ databases">
        <title>Genomic Encyclopedia of Type Strains, Phase IV (KMG-IV): sequencing the most valuable type-strain genomes for metagenomic binning, comparative biology and taxonomic classification.</title>
        <authorList>
            <person name="Goeker M."/>
        </authorList>
    </citation>
    <scope>NUCLEOTIDE SEQUENCE [LARGE SCALE GENOMIC DNA]</scope>
    <source>
        <strain evidence="1 2">DSM 29854</strain>
    </source>
</reference>
<evidence type="ECO:0000313" key="1">
    <source>
        <dbReference type="EMBL" id="MBA9078146.1"/>
    </source>
</evidence>
<proteinExistence type="predicted"/>
<organism evidence="1 2">
    <name type="scientific">Rufibacter quisquiliarum</name>
    <dbReference type="NCBI Taxonomy" id="1549639"/>
    <lineage>
        <taxon>Bacteria</taxon>
        <taxon>Pseudomonadati</taxon>
        <taxon>Bacteroidota</taxon>
        <taxon>Cytophagia</taxon>
        <taxon>Cytophagales</taxon>
        <taxon>Hymenobacteraceae</taxon>
        <taxon>Rufibacter</taxon>
    </lineage>
</organism>
<dbReference type="AlphaFoldDB" id="A0A839GTK8"/>
<name>A0A839GTK8_9BACT</name>
<gene>
    <name evidence="1" type="ORF">FHS90_002870</name>
</gene>
<evidence type="ECO:0000313" key="2">
    <source>
        <dbReference type="Proteomes" id="UP000563094"/>
    </source>
</evidence>
<protein>
    <submittedName>
        <fullName evidence="1">Uncharacterized protein</fullName>
    </submittedName>
</protein>
<keyword evidence="2" id="KW-1185">Reference proteome</keyword>
<dbReference type="Proteomes" id="UP000563094">
    <property type="component" value="Unassembled WGS sequence"/>
</dbReference>
<comment type="caution">
    <text evidence="1">The sequence shown here is derived from an EMBL/GenBank/DDBJ whole genome shotgun (WGS) entry which is preliminary data.</text>
</comment>
<sequence>MQIPQQSAQTLAGLKDPARSFEKLQPCFRPVFPKTDRKQKPYFFFPFFTTANSTITGKWSDGYLPGP</sequence>
<accession>A0A839GTK8</accession>